<dbReference type="EMBL" id="PDWZ02000009">
    <property type="protein sequence ID" value="KAB2102954.1"/>
    <property type="molecule type" value="Genomic_DNA"/>
</dbReference>
<reference evidence="1 2" key="1">
    <citation type="journal article" date="2019" name="bioRxiv">
        <title>Genomics, evolutionary history and diagnostics of the Alternaria alternata species group including apple and Asian pear pathotypes.</title>
        <authorList>
            <person name="Armitage A.D."/>
            <person name="Cockerton H.M."/>
            <person name="Sreenivasaprasad S."/>
            <person name="Woodhall J.W."/>
            <person name="Lane C.R."/>
            <person name="Harrison R.J."/>
            <person name="Clarkson J.P."/>
        </authorList>
    </citation>
    <scope>NUCLEOTIDE SEQUENCE [LARGE SCALE GENOMIC DNA]</scope>
    <source>
        <strain evidence="1 2">FERA 650</strain>
    </source>
</reference>
<keyword evidence="2" id="KW-1185">Reference proteome</keyword>
<dbReference type="Proteomes" id="UP000293547">
    <property type="component" value="Unassembled WGS sequence"/>
</dbReference>
<comment type="caution">
    <text evidence="1">The sequence shown here is derived from an EMBL/GenBank/DDBJ whole genome shotgun (WGS) entry which is preliminary data.</text>
</comment>
<protein>
    <submittedName>
        <fullName evidence="1">Uncharacterized protein</fullName>
    </submittedName>
</protein>
<proteinExistence type="predicted"/>
<evidence type="ECO:0000313" key="1">
    <source>
        <dbReference type="EMBL" id="KAB2102954.1"/>
    </source>
</evidence>
<organism evidence="1 2">
    <name type="scientific">Alternaria gaisen</name>
    <dbReference type="NCBI Taxonomy" id="167740"/>
    <lineage>
        <taxon>Eukaryota</taxon>
        <taxon>Fungi</taxon>
        <taxon>Dikarya</taxon>
        <taxon>Ascomycota</taxon>
        <taxon>Pezizomycotina</taxon>
        <taxon>Dothideomycetes</taxon>
        <taxon>Pleosporomycetidae</taxon>
        <taxon>Pleosporales</taxon>
        <taxon>Pleosporineae</taxon>
        <taxon>Pleosporaceae</taxon>
        <taxon>Alternaria</taxon>
        <taxon>Alternaria sect. Alternaria</taxon>
    </lineage>
</organism>
<name>A0ACB6FEV9_9PLEO</name>
<gene>
    <name evidence="1" type="ORF">AG0111_0g8748</name>
</gene>
<evidence type="ECO:0000313" key="2">
    <source>
        <dbReference type="Proteomes" id="UP000293547"/>
    </source>
</evidence>
<accession>A0ACB6FEV9</accession>
<sequence length="549" mass="60466">MDDITRPATMPLLTSVLQDSKQSAAWLLTEPLNKNSVRSTDQEPNVVYQTAEPPSPTRATSTPPRARRQRKARLGLPITLHKQGILATVLACADTGADVNIISHDVARTLGYSEYEVLPEKKEFALANGKLIEAIGRIESPCSFGVETHSLVTMTCAFYVLLKTVTPIIMGQSFLEKTKTMTEHRDRLVRVPTPAFQALSVCSVDNPRRLLSCEVDRRETLATPDSGSEIDLVSPSFAAERGLTVHPGEETIQLADGSKAITSGYVHVDIAVTSINASRPGHHHKSNITVDLFVLNNLNHDLIVSEDSLEELKVFTDHQSALIPAPQNSGPLGINRIRHLGAIDRIISWIKKKIKGPGSDDDTNMGTPFDDQAIDQRENDRREREAARIAILPNDEQQAAIDAEVVRQAAYKSGHRPRQMTLDGALASRVLPPPLNSSLQSTPDTTGMFRCDYPGCTAAPFQTQYLLKCVRSSKSMILTNEHSSHTNVHGSNRPHYCPVAGCPRGKGGRGFKTKNEMIRHGLVHQSPGYVCPFCPDREHKYPRPDNLQR</sequence>